<proteinExistence type="predicted"/>
<dbReference type="EMBL" id="CP039396">
    <property type="protein sequence ID" value="QCD42384.1"/>
    <property type="molecule type" value="Genomic_DNA"/>
</dbReference>
<organism evidence="1 2">
    <name type="scientific">Duncaniella dubosii</name>
    <dbReference type="NCBI Taxonomy" id="2518971"/>
    <lineage>
        <taxon>Bacteria</taxon>
        <taxon>Pseudomonadati</taxon>
        <taxon>Bacteroidota</taxon>
        <taxon>Bacteroidia</taxon>
        <taxon>Bacteroidales</taxon>
        <taxon>Muribaculaceae</taxon>
        <taxon>Duncaniella</taxon>
    </lineage>
</organism>
<accession>A0A4P7W357</accession>
<name>A0A4P7W357_9BACT</name>
<reference evidence="2" key="1">
    <citation type="submission" date="2019-02" db="EMBL/GenBank/DDBJ databases">
        <title>Isolation and identification of novel species under the genus Muribaculum.</title>
        <authorList>
            <person name="Miyake S."/>
            <person name="Ding Y."/>
            <person name="Low A."/>
            <person name="Soh M."/>
            <person name="Seedorf H."/>
        </authorList>
    </citation>
    <scope>NUCLEOTIDE SEQUENCE [LARGE SCALE GENOMIC DNA]</scope>
    <source>
        <strain evidence="2">H5</strain>
    </source>
</reference>
<protein>
    <submittedName>
        <fullName evidence="1">Uncharacterized protein</fullName>
    </submittedName>
</protein>
<dbReference type="KEGG" id="ddb:E7747_08855"/>
<dbReference type="Proteomes" id="UP000297149">
    <property type="component" value="Chromosome"/>
</dbReference>
<dbReference type="AlphaFoldDB" id="A0A4P7W357"/>
<gene>
    <name evidence="1" type="ORF">E7747_08855</name>
</gene>
<evidence type="ECO:0000313" key="2">
    <source>
        <dbReference type="Proteomes" id="UP000297149"/>
    </source>
</evidence>
<sequence>MNDNFKNIVNKGSELVDAIISLMVHSQKSNARRLLLLLNEIIDFYLSRKDEDIHFPIVHIPNCPDWAEYVFVEYLVLKLALSYNDENINKLKALKKAPIMLATNDNRFNNRLIKYRQYVSQICRTEIPTYSYTGKNLLFTPIQVLNASRGNKNEYLSNLTGGYNNLDNDSNLTICTEIGQKEIDDITYDNELLGESISNLFVIYRNTEQCNSLTKSGIERAGLNNVKNCFVFEFSPKPQRLYKTRARMIKFGHSKFECLATEKEALYNDDFITFTEEESLYLFEIPLFKQHVFIEDDQFYYNGMIGEFVGTCDYPILERNHLSLCLNGELCNRYLKRAQSAIDGMDDELALSIGYQQEIANNRIIPDILKFIGDDTRVAFILPHDVTKQEKEGLKVVFGIGRKLKFYCVSELKPKNGKTAIKEKCIVNLTYRGHFTNSIYHKYPNSFDPYILNEGQRILDIAHGFSFNSIHEWDLYEYNKLLCQYTDSLFRKQYAFTLPQPQHPVSIKENYDAEPDETQTRSNSTQTNFITFSDGEKISVLDTELIIYEKDSVIAIEKFSELKEHLENLKDVKLQKLSALDEVIEEFMEHKNQRANEIVQVLRAYYLSRGRLSKVDEQSDNTIWNILLRKKVESMGAEAVYNELMEPLNDRERISLYAFRAWYSPESKMLLPLVRKTQKRLIEYLDLSMKYLDAMRAIKRATKANSKAKNQMIDHFMMDYLFSEISDEVFEEFEESPINESLQIHNIKDLETLVELIKEKIDLKTIAMCI</sequence>
<evidence type="ECO:0000313" key="1">
    <source>
        <dbReference type="EMBL" id="QCD42384.1"/>
    </source>
</evidence>
<dbReference type="RefSeq" id="WP_136415508.1">
    <property type="nucleotide sequence ID" value="NZ_CP039396.1"/>
</dbReference>
<keyword evidence="2" id="KW-1185">Reference proteome</keyword>